<accession>A0ABS5TRD0</accession>
<dbReference type="SMART" id="SM01133">
    <property type="entry name" value="DeoC"/>
    <property type="match status" value="1"/>
</dbReference>
<dbReference type="SUPFAM" id="SSF51569">
    <property type="entry name" value="Aldolase"/>
    <property type="match status" value="1"/>
</dbReference>
<protein>
    <submittedName>
        <fullName evidence="1">2-amino-4,5-dihydroxy-6-one-heptanoic acid-7-phosphate synthase</fullName>
    </submittedName>
</protein>
<gene>
    <name evidence="1" type="ORF">KIH74_30700</name>
</gene>
<dbReference type="InterPro" id="IPR041720">
    <property type="entry name" value="FbaB-like"/>
</dbReference>
<keyword evidence="2" id="KW-1185">Reference proteome</keyword>
<dbReference type="Pfam" id="PF01791">
    <property type="entry name" value="DeoC"/>
    <property type="match status" value="1"/>
</dbReference>
<dbReference type="PANTHER" id="PTHR47916:SF1">
    <property type="entry name" value="3-HYDROXY-5-PHOSPHONOOXYPENTANE-2,4-DIONE THIOLASE"/>
    <property type="match status" value="1"/>
</dbReference>
<evidence type="ECO:0000313" key="1">
    <source>
        <dbReference type="EMBL" id="MBT0773355.1"/>
    </source>
</evidence>
<dbReference type="InterPro" id="IPR013785">
    <property type="entry name" value="Aldolase_TIM"/>
</dbReference>
<dbReference type="NCBIfam" id="NF005556">
    <property type="entry name" value="PRK07226.1"/>
    <property type="match status" value="1"/>
</dbReference>
<organism evidence="1 2">
    <name type="scientific">Kineosporia corallincola</name>
    <dbReference type="NCBI Taxonomy" id="2835133"/>
    <lineage>
        <taxon>Bacteria</taxon>
        <taxon>Bacillati</taxon>
        <taxon>Actinomycetota</taxon>
        <taxon>Actinomycetes</taxon>
        <taxon>Kineosporiales</taxon>
        <taxon>Kineosporiaceae</taxon>
        <taxon>Kineosporia</taxon>
    </lineage>
</organism>
<name>A0ABS5TRD0_9ACTN</name>
<comment type="caution">
    <text evidence="1">The sequence shown here is derived from an EMBL/GenBank/DDBJ whole genome shotgun (WGS) entry which is preliminary data.</text>
</comment>
<dbReference type="InterPro" id="IPR050456">
    <property type="entry name" value="DeoC/FbaB_aldolase"/>
</dbReference>
<dbReference type="RefSeq" id="WP_214159891.1">
    <property type="nucleotide sequence ID" value="NZ_JAHBAY010000016.1"/>
</dbReference>
<reference evidence="1 2" key="1">
    <citation type="submission" date="2021-05" db="EMBL/GenBank/DDBJ databases">
        <title>Kineosporia and Streptomyces sp. nov. two new marine actinobacteria isolated from Coral.</title>
        <authorList>
            <person name="Buangrab K."/>
            <person name="Sutthacheep M."/>
            <person name="Yeemin T."/>
            <person name="Harunari E."/>
            <person name="Igarashi Y."/>
            <person name="Kanchanasin P."/>
            <person name="Tanasupawat S."/>
            <person name="Phongsopitanun W."/>
        </authorList>
    </citation>
    <scope>NUCLEOTIDE SEQUENCE [LARGE SCALE GENOMIC DNA]</scope>
    <source>
        <strain evidence="1 2">J2-2</strain>
    </source>
</reference>
<sequence>MKDLRLRRILHPGTGRTVICPMDHGVALGPIAGLTDLEAAVALIRDHVDAVVVHKGQVAAIARQLASSPGIAVIVHLNASVEGSPSHPGKVLVASVEEALSLGADAVSVQLNLGCPGDDEMLRSVGQVVRESQLLGVPVLTMTYPQGPGLRADSVADVAHVARVAAELGSDLIKVSVPPEEDAVARIVAGVGVPVVVSGGPRRPDPAPVLRSVQSAVAAGARGIALGRNVFQHPDPGWMAARLRAVVHDLPGARADAVLDVGAHRVLAHP</sequence>
<dbReference type="PANTHER" id="PTHR47916">
    <property type="entry name" value="FRUCTOSE-BISPHOSPHATE ALDOLASE CLASS 1"/>
    <property type="match status" value="1"/>
</dbReference>
<dbReference type="Gene3D" id="3.20.20.70">
    <property type="entry name" value="Aldolase class I"/>
    <property type="match status" value="1"/>
</dbReference>
<dbReference type="Proteomes" id="UP001197247">
    <property type="component" value="Unassembled WGS sequence"/>
</dbReference>
<dbReference type="InterPro" id="IPR002915">
    <property type="entry name" value="DeoC/FbaB/LacD_aldolase"/>
</dbReference>
<evidence type="ECO:0000313" key="2">
    <source>
        <dbReference type="Proteomes" id="UP001197247"/>
    </source>
</evidence>
<dbReference type="PIRSF" id="PIRSF038992">
    <property type="entry name" value="Aldolase_Ia"/>
    <property type="match status" value="1"/>
</dbReference>
<dbReference type="EMBL" id="JAHBAY010000016">
    <property type="protein sequence ID" value="MBT0773355.1"/>
    <property type="molecule type" value="Genomic_DNA"/>
</dbReference>
<proteinExistence type="predicted"/>